<comment type="caution">
    <text evidence="2">The sequence shown here is derived from an EMBL/GenBank/DDBJ whole genome shotgun (WGS) entry which is preliminary data.</text>
</comment>
<dbReference type="EMBL" id="BPVZ01000670">
    <property type="protein sequence ID" value="GKV52321.1"/>
    <property type="molecule type" value="Genomic_DNA"/>
</dbReference>
<dbReference type="Proteomes" id="UP001054252">
    <property type="component" value="Unassembled WGS sequence"/>
</dbReference>
<proteinExistence type="predicted"/>
<organism evidence="2 3">
    <name type="scientific">Rubroshorea leprosula</name>
    <dbReference type="NCBI Taxonomy" id="152421"/>
    <lineage>
        <taxon>Eukaryota</taxon>
        <taxon>Viridiplantae</taxon>
        <taxon>Streptophyta</taxon>
        <taxon>Embryophyta</taxon>
        <taxon>Tracheophyta</taxon>
        <taxon>Spermatophyta</taxon>
        <taxon>Magnoliopsida</taxon>
        <taxon>eudicotyledons</taxon>
        <taxon>Gunneridae</taxon>
        <taxon>Pentapetalae</taxon>
        <taxon>rosids</taxon>
        <taxon>malvids</taxon>
        <taxon>Malvales</taxon>
        <taxon>Dipterocarpaceae</taxon>
        <taxon>Rubroshorea</taxon>
    </lineage>
</organism>
<protein>
    <submittedName>
        <fullName evidence="2">Uncharacterized protein</fullName>
    </submittedName>
</protein>
<name>A0AAV5MQV9_9ROSI</name>
<evidence type="ECO:0000256" key="1">
    <source>
        <dbReference type="SAM" id="MobiDB-lite"/>
    </source>
</evidence>
<reference evidence="2 3" key="1">
    <citation type="journal article" date="2021" name="Commun. Biol.">
        <title>The genome of Shorea leprosula (Dipterocarpaceae) highlights the ecological relevance of drought in aseasonal tropical rainforests.</title>
        <authorList>
            <person name="Ng K.K.S."/>
            <person name="Kobayashi M.J."/>
            <person name="Fawcett J.A."/>
            <person name="Hatakeyama M."/>
            <person name="Paape T."/>
            <person name="Ng C.H."/>
            <person name="Ang C.C."/>
            <person name="Tnah L.H."/>
            <person name="Lee C.T."/>
            <person name="Nishiyama T."/>
            <person name="Sese J."/>
            <person name="O'Brien M.J."/>
            <person name="Copetti D."/>
            <person name="Mohd Noor M.I."/>
            <person name="Ong R.C."/>
            <person name="Putra M."/>
            <person name="Sireger I.Z."/>
            <person name="Indrioko S."/>
            <person name="Kosugi Y."/>
            <person name="Izuno A."/>
            <person name="Isagi Y."/>
            <person name="Lee S.L."/>
            <person name="Shimizu K.K."/>
        </authorList>
    </citation>
    <scope>NUCLEOTIDE SEQUENCE [LARGE SCALE GENOMIC DNA]</scope>
    <source>
        <strain evidence="2">214</strain>
    </source>
</reference>
<feature type="compositionally biased region" description="Polar residues" evidence="1">
    <location>
        <begin position="46"/>
        <end position="58"/>
    </location>
</feature>
<feature type="region of interest" description="Disordered" evidence="1">
    <location>
        <begin position="17"/>
        <end position="58"/>
    </location>
</feature>
<evidence type="ECO:0000313" key="2">
    <source>
        <dbReference type="EMBL" id="GKV52321.1"/>
    </source>
</evidence>
<sequence length="112" mass="12215">MSFNLLLLRWKRNLTGLESSSHEDSTKATQSGNSLSCEPGRKPISGVSSLTLQAGEQGTRSRISYFPSEVKKTGRLVEIPSAPVRSEIKPFSQPAFSINLGAKPKLEPAMRI</sequence>
<keyword evidence="3" id="KW-1185">Reference proteome</keyword>
<dbReference type="AlphaFoldDB" id="A0AAV5MQV9"/>
<evidence type="ECO:0000313" key="3">
    <source>
        <dbReference type="Proteomes" id="UP001054252"/>
    </source>
</evidence>
<feature type="compositionally biased region" description="Polar residues" evidence="1">
    <location>
        <begin position="27"/>
        <end position="36"/>
    </location>
</feature>
<gene>
    <name evidence="2" type="ORF">SLEP1_g58910</name>
</gene>
<accession>A0AAV5MQV9</accession>